<dbReference type="EMBL" id="HQ634174">
    <property type="protein sequence ID" value="AGH26184.1"/>
    <property type="molecule type" value="Genomic_DNA"/>
</dbReference>
<evidence type="ECO:0000256" key="1">
    <source>
        <dbReference type="SAM" id="MobiDB-lite"/>
    </source>
</evidence>
<reference evidence="2 3" key="1">
    <citation type="submission" date="2010-11" db="EMBL/GenBank/DDBJ databases">
        <title>The Genome Sequence of Cyanophage MED4-213.</title>
        <authorList>
            <consortium name="The Broad Institute Genome Sequencing Platform"/>
            <person name="Henn M.R."/>
            <person name="Sullivan M.S."/>
            <person name="Osburne M.S."/>
            <person name="Levin J."/>
            <person name="Malboeuf C."/>
            <person name="Casali M."/>
            <person name="Russ C."/>
            <person name="Lennon N."/>
            <person name="Chapman S.B."/>
            <person name="Erlich R."/>
            <person name="Young S.K."/>
            <person name="Yandava C."/>
            <person name="Zeng Q."/>
            <person name="Alvarado L."/>
            <person name="Anderson S."/>
            <person name="Berlin A."/>
            <person name="Chen Z."/>
            <person name="Freedman E."/>
            <person name="Gellesch M."/>
            <person name="Goldberg J."/>
            <person name="Green L."/>
            <person name="Griggs A."/>
            <person name="Gujja S."/>
            <person name="Heilman E.R."/>
            <person name="Heiman D."/>
            <person name="Hollinger A."/>
            <person name="Howarth C."/>
            <person name="Larson L."/>
            <person name="Mehta T."/>
            <person name="Pearson M."/>
            <person name="Roberts A."/>
            <person name="Ryan E."/>
            <person name="Saif S."/>
            <person name="Shea T."/>
            <person name="Shenoy N."/>
            <person name="Sisk P."/>
            <person name="Stolte C."/>
            <person name="Sykes S."/>
            <person name="White J."/>
            <person name="Yu Q."/>
            <person name="Coleman M.L."/>
            <person name="Huang K.H."/>
            <person name="Weigele P.R."/>
            <person name="DeFrancesco A.S."/>
            <person name="Kern S.E."/>
            <person name="Thompson L.R."/>
            <person name="Fu R."/>
            <person name="Hombeck B."/>
            <person name="Chisholm S.W."/>
            <person name="Haas B."/>
            <person name="Nusbaum C."/>
            <person name="Birren B."/>
        </authorList>
    </citation>
    <scope>NUCLEOTIDE SEQUENCE [LARGE SCALE GENOMIC DNA]</scope>
    <source>
        <strain evidence="2">MED4-213</strain>
    </source>
</reference>
<dbReference type="Proteomes" id="UP000012039">
    <property type="component" value="Segment"/>
</dbReference>
<proteinExistence type="predicted"/>
<gene>
    <name evidence="2" type="ORF">CPMG_00083</name>
</gene>
<evidence type="ECO:0000313" key="2">
    <source>
        <dbReference type="EMBL" id="AGH26184.1"/>
    </source>
</evidence>
<evidence type="ECO:0000313" key="3">
    <source>
        <dbReference type="Proteomes" id="UP000012039"/>
    </source>
</evidence>
<dbReference type="RefSeq" id="YP_007673829.1">
    <property type="nucleotide sequence ID" value="NC_020845.1"/>
</dbReference>
<sequence>MALTRLKNVFTSKTGRCLYVNSDDFDASDSFDNRGNSPNRPFKSIQRALIEAARFSYKSGQFNDTFESFSIVLYPGDYVIDNRPARDYSQNTQDGRAFIPANLSELSASSDVDLVDENGNVNPNNVLYKFNSVDGGVIVPRGTSIVGMDLRKTKLRPLYVPDPTAATASSAIFRVTGGCYFWQFSFFDGITSGVYNNAANTASTLPPTFSHHKLTCFEYADGKNNITSVKQNDALPGATPSDFSVSDLQLYYQKVAKAWEDIPDSTSVISADELQARVEENRIVGPNTAGPKTIGSVVTDFVSTNVFTTTAEVTTSDAHGFSVGTPVLVEGITGTDAARFNGSFFISAIPTPTTFRYIIRNPANGAPSGNPTAGGSTVKVEVDNVDSSSPYIFNISLRSTWGMQGMHADGSKATGFKSMVVAQFTGVSLQKDDNAFIKWDGSAYIAGSHVDGDSIYKADYRNFHVKASNDSVIQAVSVFAVGFADHFVAESGGDQSITNSNSNFGSCALRAKGFKAAPFTQDKAGTITHVIPPQKLARTYALISGTTFTTTYDNVTVTATNNSHGIVAGDYVRFETSDNIESYLVTTVNPTSGDLTLNRGYRNLHGATSGSGKAAYKGTISEIPVGYVALDVQKIQDNASQGNAAWTINQSGISVGDSRTNGGNAYLATAVGGSGSTAGAGSGPTHTSGVAVDNEVTWAYIGAVNTRLYLYGYTSIATKPPYKLQGFSIGARKQDKIYVSLIDGSTQTTFAALISPDGTASPVDSAYTNITQQQFTPGDTNHPLQYDTYHQNWYLRVTPATSGDSGVNGVTGYGGIHYHLGNETFYANSLFTGSSYTQRIADNRSSRDRTYRMRYTVDNSASLSREPINGYVFQVRNSVTNYNNVYYIYDIQVAQELKQSVQDGIYYLTVLKGSISPTNGNLTQFSFAQNINNLYPTLDKDNPTEDPNAATSIASNITVGLVETTDGSGVEDLSLSITKEAVNTYIEEGNNSYTNSGGAGNPAQTNYITLEARDGDASEVDKTLRMVQVNNTGGTATELRRPSILRSGNHTFEYVGFGPGNYSTGLPSVQNRVLTEAETLLAQSQKEDGGIAFYSGLNSNGDLFIGNTRISAVTGEEASLDTPSLSIVGETANLRPVFDEIIVRDKITVENTQLTSVFKGSVEVNEDVIVTKGLESADITIKGEASNNQATKKFDVTVGTPSTSNAANTGDISFLGNIGNGTNLGYYWTGAAWAKFGLTDTGNLEITGGSASGSTWTDGAGDLQLKNGLGLDIQSGGALNVANGNSTLGGNLSVSGTLTVTSTSEFNNTVDVDANFAVRSGTTDKFTVASSSGNVSTDGTLTVAGQTDLNGHVNLGDGTGDNITISGRVDSDIDPDTSATYDLGSSSLKWRNAQFSGTVTAPTLAGNVDIGSGTSTFNNVTVNGTLSAGNLTGNADTATDLAINATQQLVIQTANNATSTLSSGTNNYILTSNGSGAAPSWQQNFNGNADTATQVYVTETTTNSNYPIVFTDGSTTSNSANRGLQKDNSTLYFNPSTNILTCTSIQATTFGTSSQNAYGARTVSNGNPSGGSNGDIHYKI</sequence>
<keyword evidence="3" id="KW-1185">Reference proteome</keyword>
<accession>M4QD90</accession>
<organism evidence="2 3">
    <name type="scientific">Prochlorococcus phage MED4-213</name>
    <dbReference type="NCBI Taxonomy" id="889956"/>
    <lineage>
        <taxon>Viruses</taxon>
        <taxon>Duplodnaviria</taxon>
        <taxon>Heunggongvirae</taxon>
        <taxon>Uroviricota</taxon>
        <taxon>Caudoviricetes</taxon>
        <taxon>Eurybiavirus</taxon>
        <taxon>Eurybiavirus MED4213</taxon>
    </lineage>
</organism>
<name>M4QD90_9CAUD</name>
<protein>
    <recommendedName>
        <fullName evidence="4">Fiber</fullName>
    </recommendedName>
</protein>
<dbReference type="KEGG" id="vg:15010352"/>
<evidence type="ECO:0008006" key="4">
    <source>
        <dbReference type="Google" id="ProtNLM"/>
    </source>
</evidence>
<dbReference type="GeneID" id="15010352"/>
<feature type="region of interest" description="Disordered" evidence="1">
    <location>
        <begin position="1561"/>
        <end position="1580"/>
    </location>
</feature>